<keyword evidence="2" id="KW-1185">Reference proteome</keyword>
<evidence type="ECO:0000313" key="2">
    <source>
        <dbReference type="Proteomes" id="UP001251528"/>
    </source>
</evidence>
<dbReference type="EMBL" id="JASWJB010000563">
    <property type="protein sequence ID" value="KAK2589747.1"/>
    <property type="molecule type" value="Genomic_DNA"/>
</dbReference>
<organism evidence="1 2">
    <name type="scientific">Conoideocrella luteorostrata</name>
    <dbReference type="NCBI Taxonomy" id="1105319"/>
    <lineage>
        <taxon>Eukaryota</taxon>
        <taxon>Fungi</taxon>
        <taxon>Dikarya</taxon>
        <taxon>Ascomycota</taxon>
        <taxon>Pezizomycotina</taxon>
        <taxon>Sordariomycetes</taxon>
        <taxon>Hypocreomycetidae</taxon>
        <taxon>Hypocreales</taxon>
        <taxon>Clavicipitaceae</taxon>
        <taxon>Conoideocrella</taxon>
    </lineage>
</organism>
<comment type="caution">
    <text evidence="1">The sequence shown here is derived from an EMBL/GenBank/DDBJ whole genome shotgun (WGS) entry which is preliminary data.</text>
</comment>
<feature type="non-terminal residue" evidence="1">
    <location>
        <position position="50"/>
    </location>
</feature>
<dbReference type="Gene3D" id="1.10.510.10">
    <property type="entry name" value="Transferase(Phosphotransferase) domain 1"/>
    <property type="match status" value="1"/>
</dbReference>
<proteinExistence type="predicted"/>
<protein>
    <recommendedName>
        <fullName evidence="3">Non-specific serine/threonine protein kinase</fullName>
    </recommendedName>
</protein>
<dbReference type="AlphaFoldDB" id="A0AAJ0CDN4"/>
<dbReference type="SUPFAM" id="SSF56112">
    <property type="entry name" value="Protein kinase-like (PK-like)"/>
    <property type="match status" value="1"/>
</dbReference>
<evidence type="ECO:0000313" key="1">
    <source>
        <dbReference type="EMBL" id="KAK2589747.1"/>
    </source>
</evidence>
<name>A0AAJ0CDN4_9HYPO</name>
<accession>A0AAJ0CDN4</accession>
<evidence type="ECO:0008006" key="3">
    <source>
        <dbReference type="Google" id="ProtNLM"/>
    </source>
</evidence>
<gene>
    <name evidence="1" type="ORF">QQS21_012573</name>
</gene>
<dbReference type="Proteomes" id="UP001251528">
    <property type="component" value="Unassembled WGS sequence"/>
</dbReference>
<dbReference type="InterPro" id="IPR011009">
    <property type="entry name" value="Kinase-like_dom_sf"/>
</dbReference>
<sequence length="50" mass="5670">MGTGTKGNILYIIDFGFAKEFCNVERFQTLQGRLFGGTRRYASLNNHNGR</sequence>
<reference evidence="1" key="1">
    <citation type="submission" date="2023-06" db="EMBL/GenBank/DDBJ databases">
        <title>Conoideocrella luteorostrata (Hypocreales: Clavicipitaceae), a potential biocontrol fungus for elongate hemlock scale in United States Christmas tree production areas.</title>
        <authorList>
            <person name="Barrett H."/>
            <person name="Lovett B."/>
            <person name="Macias A.M."/>
            <person name="Stajich J.E."/>
            <person name="Kasson M.T."/>
        </authorList>
    </citation>
    <scope>NUCLEOTIDE SEQUENCE</scope>
    <source>
        <strain evidence="1">ARSEF 14590</strain>
    </source>
</reference>